<name>A0A0K9PYJ3_ZOSMR</name>
<reference evidence="9" key="1">
    <citation type="journal article" date="2016" name="Nature">
        <title>The genome of the seagrass Zostera marina reveals angiosperm adaptation to the sea.</title>
        <authorList>
            <person name="Olsen J.L."/>
            <person name="Rouze P."/>
            <person name="Verhelst B."/>
            <person name="Lin Y.-C."/>
            <person name="Bayer T."/>
            <person name="Collen J."/>
            <person name="Dattolo E."/>
            <person name="De Paoli E."/>
            <person name="Dittami S."/>
            <person name="Maumus F."/>
            <person name="Michel G."/>
            <person name="Kersting A."/>
            <person name="Lauritano C."/>
            <person name="Lohaus R."/>
            <person name="Toepel M."/>
            <person name="Tonon T."/>
            <person name="Vanneste K."/>
            <person name="Amirebrahimi M."/>
            <person name="Brakel J."/>
            <person name="Bostroem C."/>
            <person name="Chovatia M."/>
            <person name="Grimwood J."/>
            <person name="Jenkins J.W."/>
            <person name="Jueterbock A."/>
            <person name="Mraz A."/>
            <person name="Stam W.T."/>
            <person name="Tice H."/>
            <person name="Bornberg-Bauer E."/>
            <person name="Green P.J."/>
            <person name="Pearson G.A."/>
            <person name="Procaccini G."/>
            <person name="Duarte C.M."/>
            <person name="Schmutz J."/>
            <person name="Reusch T.B.H."/>
            <person name="Van de Peer Y."/>
        </authorList>
    </citation>
    <scope>NUCLEOTIDE SEQUENCE [LARGE SCALE GENOMIC DNA]</scope>
    <source>
        <strain evidence="9">cv. Finnish</strain>
    </source>
</reference>
<organism evidence="8 9">
    <name type="scientific">Zostera marina</name>
    <name type="common">Eelgrass</name>
    <dbReference type="NCBI Taxonomy" id="29655"/>
    <lineage>
        <taxon>Eukaryota</taxon>
        <taxon>Viridiplantae</taxon>
        <taxon>Streptophyta</taxon>
        <taxon>Embryophyta</taxon>
        <taxon>Tracheophyta</taxon>
        <taxon>Spermatophyta</taxon>
        <taxon>Magnoliopsida</taxon>
        <taxon>Liliopsida</taxon>
        <taxon>Zosteraceae</taxon>
        <taxon>Zostera</taxon>
    </lineage>
</organism>
<gene>
    <name evidence="8" type="ORF">ZOSMA_14G00610</name>
</gene>
<feature type="compositionally biased region" description="Low complexity" evidence="6">
    <location>
        <begin position="42"/>
        <end position="53"/>
    </location>
</feature>
<evidence type="ECO:0000256" key="5">
    <source>
        <dbReference type="RuleBase" id="RU003682"/>
    </source>
</evidence>
<evidence type="ECO:0000256" key="6">
    <source>
        <dbReference type="SAM" id="MobiDB-lite"/>
    </source>
</evidence>
<dbReference type="Pfam" id="PF14226">
    <property type="entry name" value="DIOX_N"/>
    <property type="match status" value="1"/>
</dbReference>
<evidence type="ECO:0000256" key="1">
    <source>
        <dbReference type="ARBA" id="ARBA00008056"/>
    </source>
</evidence>
<evidence type="ECO:0000256" key="3">
    <source>
        <dbReference type="ARBA" id="ARBA00023002"/>
    </source>
</evidence>
<evidence type="ECO:0000256" key="2">
    <source>
        <dbReference type="ARBA" id="ARBA00022723"/>
    </source>
</evidence>
<protein>
    <submittedName>
        <fullName evidence="8">2-oxoglutarate (2OG) and Fe(II)-dependent oxygenase superfamilyprotein</fullName>
    </submittedName>
</protein>
<dbReference type="Pfam" id="PF03171">
    <property type="entry name" value="2OG-FeII_Oxy"/>
    <property type="match status" value="1"/>
</dbReference>
<feature type="domain" description="Fe2OG dioxygenase" evidence="7">
    <location>
        <begin position="200"/>
        <end position="300"/>
    </location>
</feature>
<dbReference type="Proteomes" id="UP000036987">
    <property type="component" value="Unassembled WGS sequence"/>
</dbReference>
<keyword evidence="3 5" id="KW-0560">Oxidoreductase</keyword>
<dbReference type="PANTHER" id="PTHR47991">
    <property type="entry name" value="OXOGLUTARATE/IRON-DEPENDENT DIOXYGENASE"/>
    <property type="match status" value="1"/>
</dbReference>
<dbReference type="SUPFAM" id="SSF51197">
    <property type="entry name" value="Clavaminate synthase-like"/>
    <property type="match status" value="1"/>
</dbReference>
<evidence type="ECO:0000313" key="8">
    <source>
        <dbReference type="EMBL" id="KMZ73300.1"/>
    </source>
</evidence>
<comment type="caution">
    <text evidence="8">The sequence shown here is derived from an EMBL/GenBank/DDBJ whole genome shotgun (WGS) entry which is preliminary data.</text>
</comment>
<dbReference type="InterPro" id="IPR044861">
    <property type="entry name" value="IPNS-like_FE2OG_OXY"/>
</dbReference>
<dbReference type="InterPro" id="IPR026992">
    <property type="entry name" value="DIOX_N"/>
</dbReference>
<dbReference type="InterPro" id="IPR005123">
    <property type="entry name" value="Oxoglu/Fe-dep_dioxygenase_dom"/>
</dbReference>
<dbReference type="AlphaFoldDB" id="A0A0K9PYJ3"/>
<keyword evidence="9" id="KW-1185">Reference proteome</keyword>
<dbReference type="OMA" id="FACDQAR"/>
<dbReference type="Gene3D" id="2.60.120.330">
    <property type="entry name" value="B-lactam Antibiotic, Isopenicillin N Synthase, Chain"/>
    <property type="match status" value="1"/>
</dbReference>
<dbReference type="InterPro" id="IPR050295">
    <property type="entry name" value="Plant_2OG-oxidoreductases"/>
</dbReference>
<sequence>MAAAIAAVTPEKEEELVRVQVLAESKISKLPERYIQPPSTRPTPSSTSRSPSSIPVVDLCDPQSDWQIDQACLQWGAFRIINHGVSVDDIKNIALGFFRDTPLEVKMRYKCPDVGFASEGYGSLMVANSEVVSDWRDYFDHHTLPMSRRKVENWPEFPSNYRKIMAEYSENMKKLAQRLLSIISKNLGLKSSYIEEVIGDVHQNIVFNYYPPCPQPDLVLGLQAHSDMGAVSLLVENDVCGLEFLKDGEWVLAHPLPDAITVILADQTEILSNGRYKSAIHRALVNAKLSRLSIATFYDPPKSTTIAPAFELINSPNSHPQYRGVTYGDFVSNWYGDGPDGKRTLDALRIFSK</sequence>
<accession>A0A0K9PYJ3</accession>
<keyword evidence="4 5" id="KW-0408">Iron</keyword>
<dbReference type="OrthoDB" id="288590at2759"/>
<dbReference type="EMBL" id="LFYR01000585">
    <property type="protein sequence ID" value="KMZ73300.1"/>
    <property type="molecule type" value="Genomic_DNA"/>
</dbReference>
<evidence type="ECO:0000256" key="4">
    <source>
        <dbReference type="ARBA" id="ARBA00023004"/>
    </source>
</evidence>
<evidence type="ECO:0000259" key="7">
    <source>
        <dbReference type="PROSITE" id="PS51471"/>
    </source>
</evidence>
<dbReference type="STRING" id="29655.A0A0K9PYJ3"/>
<keyword evidence="2 5" id="KW-0479">Metal-binding</keyword>
<dbReference type="InterPro" id="IPR027443">
    <property type="entry name" value="IPNS-like_sf"/>
</dbReference>
<dbReference type="GO" id="GO:0046872">
    <property type="term" value="F:metal ion binding"/>
    <property type="evidence" value="ECO:0007669"/>
    <property type="project" value="UniProtKB-KW"/>
</dbReference>
<evidence type="ECO:0000313" key="9">
    <source>
        <dbReference type="Proteomes" id="UP000036987"/>
    </source>
</evidence>
<proteinExistence type="inferred from homology"/>
<dbReference type="PROSITE" id="PS51471">
    <property type="entry name" value="FE2OG_OXY"/>
    <property type="match status" value="1"/>
</dbReference>
<dbReference type="GO" id="GO:0016706">
    <property type="term" value="F:2-oxoglutarate-dependent dioxygenase activity"/>
    <property type="evidence" value="ECO:0000318"/>
    <property type="project" value="GO_Central"/>
</dbReference>
<comment type="similarity">
    <text evidence="1 5">Belongs to the iron/ascorbate-dependent oxidoreductase family.</text>
</comment>
<feature type="region of interest" description="Disordered" evidence="6">
    <location>
        <begin position="32"/>
        <end position="54"/>
    </location>
</feature>